<name>A0A7K0K6J4_9ACTO</name>
<dbReference type="Proteomes" id="UP000442535">
    <property type="component" value="Unassembled WGS sequence"/>
</dbReference>
<comment type="caution">
    <text evidence="1">The sequence shown here is derived from an EMBL/GenBank/DDBJ whole genome shotgun (WGS) entry which is preliminary data.</text>
</comment>
<dbReference type="AlphaFoldDB" id="A0A7K0K6J4"/>
<organism evidence="1 2">
    <name type="scientific">Mobiluncus porci</name>
    <dbReference type="NCBI Taxonomy" id="2652278"/>
    <lineage>
        <taxon>Bacteria</taxon>
        <taxon>Bacillati</taxon>
        <taxon>Actinomycetota</taxon>
        <taxon>Actinomycetes</taxon>
        <taxon>Actinomycetales</taxon>
        <taxon>Actinomycetaceae</taxon>
        <taxon>Mobiluncus</taxon>
    </lineage>
</organism>
<accession>A0A7K0K6J4</accession>
<sequence length="273" mass="29261">MALGGFLLLAVGLALTITAVGVHFFGQRVEVPQAAAPPLGPQIDLSDFQAGNLISDAVFYDYNSMDLSAIETFIREKNAGCQGETTVCLADYQEDTVDIPPSPRCRGYQGAPGESAAAIIYQTAQACRINPQVLLVLIQKEQGLLTASGSDLTPSRYDIAAGFGCPDGANCDPQYFGFGTQVYYAAAQFQRYRQNPAQFQFRAGQMNSIPFAPNGSCGAASVYLENQATAALYNYTPYQPDSEVLAGTPGQCSSYGNANFFGIFKAWFGNPRK</sequence>
<reference evidence="1 2" key="1">
    <citation type="submission" date="2019-08" db="EMBL/GenBank/DDBJ databases">
        <title>In-depth cultivation of the pig gut microbiome towards novel bacterial diversity and tailored functional studies.</title>
        <authorList>
            <person name="Wylensek D."/>
            <person name="Hitch T.C.A."/>
            <person name="Clavel T."/>
        </authorList>
    </citation>
    <scope>NUCLEOTIDE SEQUENCE [LARGE SCALE GENOMIC DNA]</scope>
    <source>
        <strain evidence="1 2">RF-GAM-744-WT-7</strain>
    </source>
</reference>
<keyword evidence="2" id="KW-1185">Reference proteome</keyword>
<dbReference type="EMBL" id="VUMY01000025">
    <property type="protein sequence ID" value="MST50625.1"/>
    <property type="molecule type" value="Genomic_DNA"/>
</dbReference>
<evidence type="ECO:0000313" key="1">
    <source>
        <dbReference type="EMBL" id="MST50625.1"/>
    </source>
</evidence>
<evidence type="ECO:0000313" key="2">
    <source>
        <dbReference type="Proteomes" id="UP000442535"/>
    </source>
</evidence>
<protein>
    <submittedName>
        <fullName evidence="1">Hemagglutinin</fullName>
    </submittedName>
</protein>
<gene>
    <name evidence="1" type="ORF">FYJ63_10390</name>
</gene>
<proteinExistence type="predicted"/>